<dbReference type="InterPro" id="IPR036871">
    <property type="entry name" value="PX_dom_sf"/>
</dbReference>
<dbReference type="AlphaFoldDB" id="A0A9W7B7W1"/>
<accession>A0A9W7B7W1</accession>
<dbReference type="GO" id="GO:0045022">
    <property type="term" value="P:early endosome to late endosome transport"/>
    <property type="evidence" value="ECO:0007669"/>
    <property type="project" value="TreeGrafter"/>
</dbReference>
<comment type="subcellular location">
    <subcellularLocation>
        <location evidence="1">Cytoplasm</location>
    </subcellularLocation>
</comment>
<dbReference type="PROSITE" id="PS50195">
    <property type="entry name" value="PX"/>
    <property type="match status" value="1"/>
</dbReference>
<dbReference type="GO" id="GO:0008333">
    <property type="term" value="P:endosome to lysosome transport"/>
    <property type="evidence" value="ECO:0007669"/>
    <property type="project" value="TreeGrafter"/>
</dbReference>
<name>A0A9W7B7W1_9STRA</name>
<dbReference type="SUPFAM" id="SSF64268">
    <property type="entry name" value="PX domain"/>
    <property type="match status" value="1"/>
</dbReference>
<dbReference type="CDD" id="cd06093">
    <property type="entry name" value="PX_domain"/>
    <property type="match status" value="1"/>
</dbReference>
<proteinExistence type="predicted"/>
<evidence type="ECO:0000256" key="1">
    <source>
        <dbReference type="ARBA" id="ARBA00004496"/>
    </source>
</evidence>
<dbReference type="GO" id="GO:0005770">
    <property type="term" value="C:late endosome"/>
    <property type="evidence" value="ECO:0007669"/>
    <property type="project" value="TreeGrafter"/>
</dbReference>
<comment type="caution">
    <text evidence="6">The sequence shown here is derived from an EMBL/GenBank/DDBJ whole genome shotgun (WGS) entry which is preliminary data.</text>
</comment>
<evidence type="ECO:0000259" key="5">
    <source>
        <dbReference type="PROSITE" id="PS50195"/>
    </source>
</evidence>
<dbReference type="PANTHER" id="PTHR22999">
    <property type="entry name" value="PX SERINE/THREONINE KINASE PXK"/>
    <property type="match status" value="1"/>
</dbReference>
<reference evidence="7" key="1">
    <citation type="journal article" date="2023" name="Commun. Biol.">
        <title>Genome analysis of Parmales, the sister group of diatoms, reveals the evolutionary specialization of diatoms from phago-mixotrophs to photoautotrophs.</title>
        <authorList>
            <person name="Ban H."/>
            <person name="Sato S."/>
            <person name="Yoshikawa S."/>
            <person name="Yamada K."/>
            <person name="Nakamura Y."/>
            <person name="Ichinomiya M."/>
            <person name="Sato N."/>
            <person name="Blanc-Mathieu R."/>
            <person name="Endo H."/>
            <person name="Kuwata A."/>
            <person name="Ogata H."/>
        </authorList>
    </citation>
    <scope>NUCLEOTIDE SEQUENCE [LARGE SCALE GENOMIC DNA]</scope>
</reference>
<dbReference type="GO" id="GO:0005769">
    <property type="term" value="C:early endosome"/>
    <property type="evidence" value="ECO:0007669"/>
    <property type="project" value="TreeGrafter"/>
</dbReference>
<protein>
    <recommendedName>
        <fullName evidence="5">PX domain-containing protein</fullName>
    </recommendedName>
</protein>
<evidence type="ECO:0000256" key="2">
    <source>
        <dbReference type="ARBA" id="ARBA00022490"/>
    </source>
</evidence>
<dbReference type="GO" id="GO:0006622">
    <property type="term" value="P:protein targeting to lysosome"/>
    <property type="evidence" value="ECO:0007669"/>
    <property type="project" value="TreeGrafter"/>
</dbReference>
<dbReference type="Gene3D" id="3.30.1520.10">
    <property type="entry name" value="Phox-like domain"/>
    <property type="match status" value="1"/>
</dbReference>
<dbReference type="EMBL" id="BLQM01000318">
    <property type="protein sequence ID" value="GMH82732.1"/>
    <property type="molecule type" value="Genomic_DNA"/>
</dbReference>
<dbReference type="GO" id="GO:0035091">
    <property type="term" value="F:phosphatidylinositol binding"/>
    <property type="evidence" value="ECO:0007669"/>
    <property type="project" value="InterPro"/>
</dbReference>
<dbReference type="Pfam" id="PF00787">
    <property type="entry name" value="PX"/>
    <property type="match status" value="1"/>
</dbReference>
<evidence type="ECO:0000313" key="6">
    <source>
        <dbReference type="EMBL" id="GMH82732.1"/>
    </source>
</evidence>
<keyword evidence="3" id="KW-0175">Coiled coil</keyword>
<feature type="region of interest" description="Disordered" evidence="4">
    <location>
        <begin position="165"/>
        <end position="203"/>
    </location>
</feature>
<sequence>MNQGPAADGSYLVKNLDSGEHFTITDVDQYCKFDDFDTFSNGGVQFEVKMCGNNRVVPSTGGSFTVYEMEVTERKGDTRRWQFAKRYSDFVALHEILNDAGYGVGSIQAALPPKRWFGNLEGDVVTLRQRALERYMTLCLQCASPDDCTAVRNFLNSSTIPLQRSAAGSGPLPITPPSFSRGTSEDFGSARGTGSEGFEPRSFNEEERALSNMLTLDDMGDDGAPTPVKDITQVIGEDDGEDGEFVTIRRAQLQDLLSERETLYAEILRYKDENTVLFRDLGTAEDMVDALQDQLEELKAGGGGGEGGGSE</sequence>
<dbReference type="SMART" id="SM00312">
    <property type="entry name" value="PX"/>
    <property type="match status" value="1"/>
</dbReference>
<dbReference type="PANTHER" id="PTHR22999:SF23">
    <property type="entry name" value="SORTING NEXIN-16"/>
    <property type="match status" value="1"/>
</dbReference>
<dbReference type="Proteomes" id="UP001162640">
    <property type="component" value="Unassembled WGS sequence"/>
</dbReference>
<organism evidence="6 7">
    <name type="scientific">Triparma laevis f. inornata</name>
    <dbReference type="NCBI Taxonomy" id="1714386"/>
    <lineage>
        <taxon>Eukaryota</taxon>
        <taxon>Sar</taxon>
        <taxon>Stramenopiles</taxon>
        <taxon>Ochrophyta</taxon>
        <taxon>Bolidophyceae</taxon>
        <taxon>Parmales</taxon>
        <taxon>Triparmaceae</taxon>
        <taxon>Triparma</taxon>
    </lineage>
</organism>
<dbReference type="InterPro" id="IPR051837">
    <property type="entry name" value="SortingNexin/PXDomain-PKLike"/>
</dbReference>
<feature type="coiled-coil region" evidence="3">
    <location>
        <begin position="253"/>
        <end position="301"/>
    </location>
</feature>
<dbReference type="InterPro" id="IPR001683">
    <property type="entry name" value="PX_dom"/>
</dbReference>
<evidence type="ECO:0000313" key="7">
    <source>
        <dbReference type="Proteomes" id="UP001162640"/>
    </source>
</evidence>
<gene>
    <name evidence="6" type="ORF">TL16_g09360</name>
</gene>
<feature type="domain" description="PX" evidence="5">
    <location>
        <begin position="45"/>
        <end position="162"/>
    </location>
</feature>
<keyword evidence="2" id="KW-0963">Cytoplasm</keyword>
<evidence type="ECO:0000256" key="3">
    <source>
        <dbReference type="SAM" id="Coils"/>
    </source>
</evidence>
<evidence type="ECO:0000256" key="4">
    <source>
        <dbReference type="SAM" id="MobiDB-lite"/>
    </source>
</evidence>